<dbReference type="GO" id="GO:0003729">
    <property type="term" value="F:mRNA binding"/>
    <property type="evidence" value="ECO:0007669"/>
    <property type="project" value="UniProtKB-ARBA"/>
</dbReference>
<comment type="caution">
    <text evidence="7">The sequence shown here is derived from an EMBL/GenBank/DDBJ whole genome shotgun (WGS) entry which is preliminary data.</text>
</comment>
<dbReference type="SUPFAM" id="SSF50249">
    <property type="entry name" value="Nucleic acid-binding proteins"/>
    <property type="match status" value="4"/>
</dbReference>
<feature type="binding site" evidence="5">
    <location>
        <position position="73"/>
    </location>
    <ligand>
        <name>(2E)-4-hydroxy-3-methylbut-2-enyl diphosphate</name>
        <dbReference type="ChEBI" id="CHEBI:128753"/>
    </ligand>
</feature>
<dbReference type="GO" id="GO:0050992">
    <property type="term" value="P:dimethylallyl diphosphate biosynthetic process"/>
    <property type="evidence" value="ECO:0007669"/>
    <property type="project" value="UniProtKB-UniRule"/>
</dbReference>
<feature type="binding site" evidence="5">
    <location>
        <position position="264"/>
    </location>
    <ligand>
        <name>(2E)-4-hydroxy-3-methylbut-2-enyl diphosphate</name>
        <dbReference type="ChEBI" id="CHEBI:128753"/>
    </ligand>
</feature>
<dbReference type="GO" id="GO:0051745">
    <property type="term" value="F:4-hydroxy-3-methylbut-2-enyl diphosphate reductase activity"/>
    <property type="evidence" value="ECO:0007669"/>
    <property type="project" value="UniProtKB-UniRule"/>
</dbReference>
<keyword evidence="7" id="KW-0689">Ribosomal protein</keyword>
<evidence type="ECO:0000313" key="7">
    <source>
        <dbReference type="EMBL" id="HIX94299.1"/>
    </source>
</evidence>
<keyword evidence="4 5" id="KW-0411">Iron-sulfur</keyword>
<dbReference type="Pfam" id="PF00575">
    <property type="entry name" value="S1"/>
    <property type="match status" value="4"/>
</dbReference>
<dbReference type="HAMAP" id="MF_00191">
    <property type="entry name" value="IspH"/>
    <property type="match status" value="1"/>
</dbReference>
<comment type="function">
    <text evidence="5">Catalyzes the conversion of 1-hydroxy-2-methyl-2-(E)-butenyl 4-diphosphate (HMBPP) into a mixture of isopentenyl diphosphate (IPP) and dimethylallyl diphosphate (DMAPP). Acts in the terminal step of the DOXP/MEP pathway for isoprenoid precursor biosynthesis.</text>
</comment>
<dbReference type="InterPro" id="IPR003029">
    <property type="entry name" value="S1_domain"/>
</dbReference>
<reference evidence="7" key="2">
    <citation type="submission" date="2021-04" db="EMBL/GenBank/DDBJ databases">
        <authorList>
            <person name="Gilroy R."/>
        </authorList>
    </citation>
    <scope>NUCLEOTIDE SEQUENCE</scope>
    <source>
        <strain evidence="7">ChiHecec2B26-7398</strain>
    </source>
</reference>
<dbReference type="AlphaFoldDB" id="A0A9D2BUW2"/>
<keyword evidence="1 5" id="KW-0004">4Fe-4S</keyword>
<dbReference type="GO" id="GO:0016114">
    <property type="term" value="P:terpenoid biosynthetic process"/>
    <property type="evidence" value="ECO:0007669"/>
    <property type="project" value="UniProtKB-UniRule"/>
</dbReference>
<sequence length="645" mass="69966">MNVLLAKTAGFCFGVDRAVKLTYDLLAQGRKVATLGPLIHNPQVVADLEAKGALTCADVDAVPDGYEVVIRSHGVPRSVYEKISTRGLAYHDATCPFVAKIHKLAAEAGRKGALLLVAGDENHPEVQGIVGHATGPVRVFAGLEALEALQPELVQQQSIHVVAQTTFRVESWESCKAFLKKECTKAEIFDTICNATWARQQEAEDLSQKCDCMVVIGGHHSSNTQKLLQVAARHTRAINVETADELDPAWLAGAATVGVTAGASTPSSIIEEVLNSMSEEIRDDMSFAEMLEASEAKPLYAGKIVKAKVISVSPTECVVGIDGSKHTGVVTLREMSHDPNAKMEDLVKVDDELDLVVVKTNDQEGVDTLSRVRFEAQKGMKDVSEACENGTVMEGDVMEANKGGVVVNVKGVRVFVPRSQATMRRDEDYTKLVGQHVQLVITECAGRKIVGSINKVTAEANKAKREEFWANVEVGKKYTGVVKSLTSYGAFVDIGGVDGLCHISELSWSNIKHPSEVVSVGDEIEVYVKSYDPENQKVSLGYKKEEDNPWVKLENEVPIGTEFTAPVVSITKFGAFVRIMPGIDGLVHISEISNERVNKVSDVLKVGDEVRVKLINVDFDRKRISLSMKACLDEGEAAPEAEDAE</sequence>
<feature type="binding site" evidence="5">
    <location>
        <position position="221"/>
    </location>
    <ligand>
        <name>isopentenyl diphosphate</name>
        <dbReference type="ChEBI" id="CHEBI:128769"/>
    </ligand>
</feature>
<keyword evidence="5 7" id="KW-0560">Oxidoreductase</keyword>
<feature type="binding site" evidence="5">
    <location>
        <position position="221"/>
    </location>
    <ligand>
        <name>(2E)-4-hydroxy-3-methylbut-2-enyl diphosphate</name>
        <dbReference type="ChEBI" id="CHEBI:128753"/>
    </ligand>
</feature>
<evidence type="ECO:0000256" key="5">
    <source>
        <dbReference type="HAMAP-Rule" id="MF_00191"/>
    </source>
</evidence>
<feature type="active site" description="Proton donor" evidence="5">
    <location>
        <position position="125"/>
    </location>
</feature>
<feature type="binding site" evidence="5">
    <location>
        <position position="40"/>
    </location>
    <ligand>
        <name>isopentenyl diphosphate</name>
        <dbReference type="ChEBI" id="CHEBI:128769"/>
    </ligand>
</feature>
<dbReference type="GO" id="GO:0019288">
    <property type="term" value="P:isopentenyl diphosphate biosynthetic process, methylerythritol 4-phosphate pathway"/>
    <property type="evidence" value="ECO:0007669"/>
    <property type="project" value="UniProtKB-UniRule"/>
</dbReference>
<feature type="binding site" evidence="5">
    <location>
        <position position="165"/>
    </location>
    <ligand>
        <name>(2E)-4-hydroxy-3-methylbut-2-enyl diphosphate</name>
        <dbReference type="ChEBI" id="CHEBI:128753"/>
    </ligand>
</feature>
<name>A0A9D2BUW2_9FIRM</name>
<feature type="binding site" evidence="5">
    <location>
        <position position="40"/>
    </location>
    <ligand>
        <name>dimethylallyl diphosphate</name>
        <dbReference type="ChEBI" id="CHEBI:57623"/>
    </ligand>
</feature>
<dbReference type="FunFam" id="2.40.50.140:FF:000051">
    <property type="entry name" value="RNA-binding transcriptional accessory protein"/>
    <property type="match status" value="2"/>
</dbReference>
<dbReference type="GO" id="GO:0005840">
    <property type="term" value="C:ribosome"/>
    <property type="evidence" value="ECO:0007669"/>
    <property type="project" value="UniProtKB-KW"/>
</dbReference>
<feature type="binding site" evidence="5">
    <location>
        <position position="223"/>
    </location>
    <ligand>
        <name>(2E)-4-hydroxy-3-methylbut-2-enyl diphosphate</name>
        <dbReference type="ChEBI" id="CHEBI:128753"/>
    </ligand>
</feature>
<dbReference type="PANTHER" id="PTHR30426">
    <property type="entry name" value="4-HYDROXY-3-METHYLBUT-2-ENYL DIPHOSPHATE REDUCTASE"/>
    <property type="match status" value="1"/>
</dbReference>
<comment type="catalytic activity">
    <reaction evidence="5">
        <text>dimethylallyl diphosphate + 2 oxidized [2Fe-2S]-[ferredoxin] + H2O = (2E)-4-hydroxy-3-methylbut-2-enyl diphosphate + 2 reduced [2Fe-2S]-[ferredoxin] + 2 H(+)</text>
        <dbReference type="Rhea" id="RHEA:24825"/>
        <dbReference type="Rhea" id="RHEA-COMP:10000"/>
        <dbReference type="Rhea" id="RHEA-COMP:10001"/>
        <dbReference type="ChEBI" id="CHEBI:15377"/>
        <dbReference type="ChEBI" id="CHEBI:15378"/>
        <dbReference type="ChEBI" id="CHEBI:33737"/>
        <dbReference type="ChEBI" id="CHEBI:33738"/>
        <dbReference type="ChEBI" id="CHEBI:57623"/>
        <dbReference type="ChEBI" id="CHEBI:128753"/>
        <dbReference type="EC" id="1.17.7.4"/>
    </reaction>
</comment>
<evidence type="ECO:0000256" key="4">
    <source>
        <dbReference type="ARBA" id="ARBA00023014"/>
    </source>
</evidence>
<dbReference type="CDD" id="cd13944">
    <property type="entry name" value="lytB_ispH"/>
    <property type="match status" value="1"/>
</dbReference>
<dbReference type="InterPro" id="IPR035104">
    <property type="entry name" value="Ribosomal_protein_S1-like"/>
</dbReference>
<keyword evidence="3 5" id="KW-0408">Iron</keyword>
<keyword evidence="2 5" id="KW-0479">Metal-binding</keyword>
<feature type="binding site" evidence="5">
    <location>
        <position position="222"/>
    </location>
    <ligand>
        <name>isopentenyl diphosphate</name>
        <dbReference type="ChEBI" id="CHEBI:128769"/>
    </ligand>
</feature>
<feature type="binding site" evidence="5">
    <location>
        <position position="193"/>
    </location>
    <ligand>
        <name>[4Fe-4S] cluster</name>
        <dbReference type="ChEBI" id="CHEBI:49883"/>
    </ligand>
</feature>
<dbReference type="NCBIfam" id="NF000907">
    <property type="entry name" value="PRK00087.1"/>
    <property type="match status" value="1"/>
</dbReference>
<feature type="binding site" evidence="5">
    <location>
        <position position="221"/>
    </location>
    <ligand>
        <name>dimethylallyl diphosphate</name>
        <dbReference type="ChEBI" id="CHEBI:57623"/>
    </ligand>
</feature>
<dbReference type="Gene3D" id="3.40.50.11270">
    <property type="match status" value="1"/>
</dbReference>
<feature type="binding site" evidence="5">
    <location>
        <position position="223"/>
    </location>
    <ligand>
        <name>isopentenyl diphosphate</name>
        <dbReference type="ChEBI" id="CHEBI:128769"/>
    </ligand>
</feature>
<protein>
    <recommendedName>
        <fullName evidence="5">4-hydroxy-3-methylbut-2-enyl diphosphate reductase</fullName>
        <shortName evidence="5">HMBPP reductase</shortName>
        <ecNumber evidence="5">1.17.7.4</ecNumber>
    </recommendedName>
</protein>
<keyword evidence="7" id="KW-0687">Ribonucleoprotein</keyword>
<feature type="binding site" evidence="5">
    <location>
        <position position="95"/>
    </location>
    <ligand>
        <name>[4Fe-4S] cluster</name>
        <dbReference type="ChEBI" id="CHEBI:49883"/>
    </ligand>
</feature>
<comment type="cofactor">
    <cofactor evidence="5">
        <name>[4Fe-4S] cluster</name>
        <dbReference type="ChEBI" id="CHEBI:49883"/>
    </cofactor>
    <text evidence="5">Binds 1 [4Fe-4S] cluster per subunit.</text>
</comment>
<evidence type="ECO:0000313" key="8">
    <source>
        <dbReference type="Proteomes" id="UP000886751"/>
    </source>
</evidence>
<dbReference type="CDD" id="cd04472">
    <property type="entry name" value="S1_PNPase"/>
    <property type="match status" value="1"/>
</dbReference>
<dbReference type="Gene3D" id="2.40.50.140">
    <property type="entry name" value="Nucleic acid-binding proteins"/>
    <property type="match status" value="4"/>
</dbReference>
<feature type="domain" description="S1 motif" evidence="6">
    <location>
        <begin position="390"/>
        <end position="454"/>
    </location>
</feature>
<dbReference type="InterPro" id="IPR003451">
    <property type="entry name" value="LytB/IspH"/>
</dbReference>
<dbReference type="Proteomes" id="UP000886751">
    <property type="component" value="Unassembled WGS sequence"/>
</dbReference>
<feature type="domain" description="S1 motif" evidence="6">
    <location>
        <begin position="475"/>
        <end position="543"/>
    </location>
</feature>
<feature type="binding site" evidence="5">
    <location>
        <position position="222"/>
    </location>
    <ligand>
        <name>dimethylallyl diphosphate</name>
        <dbReference type="ChEBI" id="CHEBI:57623"/>
    </ligand>
</feature>
<feature type="domain" description="S1 motif" evidence="6">
    <location>
        <begin position="302"/>
        <end position="372"/>
    </location>
</feature>
<comment type="catalytic activity">
    <reaction evidence="5">
        <text>isopentenyl diphosphate + 2 oxidized [2Fe-2S]-[ferredoxin] + H2O = (2E)-4-hydroxy-3-methylbut-2-enyl diphosphate + 2 reduced [2Fe-2S]-[ferredoxin] + 2 H(+)</text>
        <dbReference type="Rhea" id="RHEA:24488"/>
        <dbReference type="Rhea" id="RHEA-COMP:10000"/>
        <dbReference type="Rhea" id="RHEA-COMP:10001"/>
        <dbReference type="ChEBI" id="CHEBI:15377"/>
        <dbReference type="ChEBI" id="CHEBI:15378"/>
        <dbReference type="ChEBI" id="CHEBI:33737"/>
        <dbReference type="ChEBI" id="CHEBI:33738"/>
        <dbReference type="ChEBI" id="CHEBI:128753"/>
        <dbReference type="ChEBI" id="CHEBI:128769"/>
        <dbReference type="EC" id="1.17.7.4"/>
    </reaction>
</comment>
<comment type="pathway">
    <text evidence="5">Isoprenoid biosynthesis; isopentenyl diphosphate biosynthesis via DXP pathway; isopentenyl diphosphate from 1-deoxy-D-xylulose 5-phosphate: step 6/6.</text>
</comment>
<comment type="similarity">
    <text evidence="5">Belongs to the IspH family.</text>
</comment>
<dbReference type="Pfam" id="PF02401">
    <property type="entry name" value="LYTB"/>
    <property type="match status" value="1"/>
</dbReference>
<dbReference type="NCBIfam" id="TIGR00216">
    <property type="entry name" value="ispH_lytB"/>
    <property type="match status" value="1"/>
</dbReference>
<dbReference type="CDD" id="cd05688">
    <property type="entry name" value="S1_RPS1_repeat_ec3"/>
    <property type="match status" value="1"/>
</dbReference>
<evidence type="ECO:0000256" key="3">
    <source>
        <dbReference type="ARBA" id="ARBA00023004"/>
    </source>
</evidence>
<feature type="binding site" evidence="5">
    <location>
        <position position="123"/>
    </location>
    <ligand>
        <name>isopentenyl diphosphate</name>
        <dbReference type="ChEBI" id="CHEBI:128769"/>
    </ligand>
</feature>
<dbReference type="EC" id="1.17.7.4" evidence="5"/>
<evidence type="ECO:0000259" key="6">
    <source>
        <dbReference type="PROSITE" id="PS50126"/>
    </source>
</evidence>
<dbReference type="GO" id="GO:0005737">
    <property type="term" value="C:cytoplasm"/>
    <property type="evidence" value="ECO:0007669"/>
    <property type="project" value="UniProtKB-ARBA"/>
</dbReference>
<reference evidence="7" key="1">
    <citation type="journal article" date="2021" name="PeerJ">
        <title>Extensive microbial diversity within the chicken gut microbiome revealed by metagenomics and culture.</title>
        <authorList>
            <person name="Gilroy R."/>
            <person name="Ravi A."/>
            <person name="Getino M."/>
            <person name="Pursley I."/>
            <person name="Horton D.L."/>
            <person name="Alikhan N.F."/>
            <person name="Baker D."/>
            <person name="Gharbi K."/>
            <person name="Hall N."/>
            <person name="Watson M."/>
            <person name="Adriaenssens E.M."/>
            <person name="Foster-Nyarko E."/>
            <person name="Jarju S."/>
            <person name="Secka A."/>
            <person name="Antonio M."/>
            <person name="Oren A."/>
            <person name="Chaudhuri R.R."/>
            <person name="La Ragione R."/>
            <person name="Hildebrand F."/>
            <person name="Pallen M.J."/>
        </authorList>
    </citation>
    <scope>NUCLEOTIDE SEQUENCE</scope>
    <source>
        <strain evidence="7">ChiHecec2B26-7398</strain>
    </source>
</reference>
<evidence type="ECO:0000256" key="2">
    <source>
        <dbReference type="ARBA" id="ARBA00022723"/>
    </source>
</evidence>
<keyword evidence="5" id="KW-0414">Isoprene biosynthesis</keyword>
<feature type="binding site" evidence="5">
    <location>
        <position position="123"/>
    </location>
    <ligand>
        <name>dimethylallyl diphosphate</name>
        <dbReference type="ChEBI" id="CHEBI:57623"/>
    </ligand>
</feature>
<proteinExistence type="inferred from homology"/>
<feature type="binding site" evidence="5">
    <location>
        <position position="40"/>
    </location>
    <ligand>
        <name>(2E)-4-hydroxy-3-methylbut-2-enyl diphosphate</name>
        <dbReference type="ChEBI" id="CHEBI:128753"/>
    </ligand>
</feature>
<organism evidence="7 8">
    <name type="scientific">Candidatus Gemmiger excrementipullorum</name>
    <dbReference type="NCBI Taxonomy" id="2838610"/>
    <lineage>
        <taxon>Bacteria</taxon>
        <taxon>Bacillati</taxon>
        <taxon>Bacillota</taxon>
        <taxon>Clostridia</taxon>
        <taxon>Eubacteriales</taxon>
        <taxon>Gemmiger</taxon>
    </lineage>
</organism>
<feature type="binding site" evidence="5">
    <location>
        <position position="264"/>
    </location>
    <ligand>
        <name>isopentenyl diphosphate</name>
        <dbReference type="ChEBI" id="CHEBI:128769"/>
    </ligand>
</feature>
<feature type="binding site" evidence="5">
    <location>
        <position position="222"/>
    </location>
    <ligand>
        <name>(2E)-4-hydroxy-3-methylbut-2-enyl diphosphate</name>
        <dbReference type="ChEBI" id="CHEBI:128753"/>
    </ligand>
</feature>
<feature type="domain" description="S1 motif" evidence="6">
    <location>
        <begin position="560"/>
        <end position="629"/>
    </location>
</feature>
<feature type="binding site" evidence="5">
    <location>
        <position position="73"/>
    </location>
    <ligand>
        <name>isopentenyl diphosphate</name>
        <dbReference type="ChEBI" id="CHEBI:128769"/>
    </ligand>
</feature>
<dbReference type="SMART" id="SM00316">
    <property type="entry name" value="S1"/>
    <property type="match status" value="4"/>
</dbReference>
<accession>A0A9D2BUW2</accession>
<dbReference type="PROSITE" id="PS50126">
    <property type="entry name" value="S1"/>
    <property type="match status" value="4"/>
</dbReference>
<dbReference type="GO" id="GO:0046872">
    <property type="term" value="F:metal ion binding"/>
    <property type="evidence" value="ECO:0007669"/>
    <property type="project" value="UniProtKB-KW"/>
</dbReference>
<dbReference type="PRINTS" id="PR00681">
    <property type="entry name" value="RIBOSOMALS1"/>
</dbReference>
<dbReference type="EMBL" id="DXEI01000040">
    <property type="protein sequence ID" value="HIX94299.1"/>
    <property type="molecule type" value="Genomic_DNA"/>
</dbReference>
<feature type="binding site" evidence="5">
    <location>
        <position position="123"/>
    </location>
    <ligand>
        <name>(2E)-4-hydroxy-3-methylbut-2-enyl diphosphate</name>
        <dbReference type="ChEBI" id="CHEBI:128753"/>
    </ligand>
</feature>
<dbReference type="Gene3D" id="3.40.1010.20">
    <property type="entry name" value="4-hydroxy-3-methylbut-2-enyl diphosphate reductase, catalytic domain"/>
    <property type="match status" value="2"/>
</dbReference>
<dbReference type="PANTHER" id="PTHR30426:SF0">
    <property type="entry name" value="4-HYDROXY-3-METHYLBUT-2-ENYL DIPHOSPHATE REDUCTASE"/>
    <property type="match status" value="1"/>
</dbReference>
<feature type="binding site" evidence="5">
    <location>
        <position position="12"/>
    </location>
    <ligand>
        <name>[4Fe-4S] cluster</name>
        <dbReference type="ChEBI" id="CHEBI:49883"/>
    </ligand>
</feature>
<feature type="binding site" evidence="5">
    <location>
        <position position="73"/>
    </location>
    <ligand>
        <name>dimethylallyl diphosphate</name>
        <dbReference type="ChEBI" id="CHEBI:57623"/>
    </ligand>
</feature>
<comment type="pathway">
    <text evidence="5">Isoprenoid biosynthesis; dimethylallyl diphosphate biosynthesis; dimethylallyl diphosphate from (2E)-4-hydroxy-3-methylbutenyl diphosphate: step 1/1.</text>
</comment>
<gene>
    <name evidence="5" type="primary">ispH</name>
    <name evidence="7" type="ORF">H9846_02455</name>
</gene>
<dbReference type="GO" id="GO:0051539">
    <property type="term" value="F:4 iron, 4 sulfur cluster binding"/>
    <property type="evidence" value="ECO:0007669"/>
    <property type="project" value="UniProtKB-UniRule"/>
</dbReference>
<feature type="binding site" evidence="5">
    <location>
        <position position="264"/>
    </location>
    <ligand>
        <name>dimethylallyl diphosphate</name>
        <dbReference type="ChEBI" id="CHEBI:57623"/>
    </ligand>
</feature>
<evidence type="ECO:0000256" key="1">
    <source>
        <dbReference type="ARBA" id="ARBA00022485"/>
    </source>
</evidence>
<dbReference type="CDD" id="cd05687">
    <property type="entry name" value="S1_RPS1_repeat_ec1_hs1"/>
    <property type="match status" value="1"/>
</dbReference>
<dbReference type="InterPro" id="IPR012340">
    <property type="entry name" value="NA-bd_OB-fold"/>
</dbReference>
<feature type="binding site" evidence="5">
    <location>
        <position position="223"/>
    </location>
    <ligand>
        <name>dimethylallyl diphosphate</name>
        <dbReference type="ChEBI" id="CHEBI:57623"/>
    </ligand>
</feature>